<name>A0A2W5N5D7_9BACT</name>
<reference evidence="1 2" key="1">
    <citation type="submission" date="2017-08" db="EMBL/GenBank/DDBJ databases">
        <title>Infants hospitalized years apart are colonized by the same room-sourced microbial strains.</title>
        <authorList>
            <person name="Brooks B."/>
            <person name="Olm M.R."/>
            <person name="Firek B.A."/>
            <person name="Baker R."/>
            <person name="Thomas B.C."/>
            <person name="Morowitz M.J."/>
            <person name="Banfield J.F."/>
        </authorList>
    </citation>
    <scope>NUCLEOTIDE SEQUENCE [LARGE SCALE GENOMIC DNA]</scope>
    <source>
        <strain evidence="1">S2_005_002_R2_29</strain>
    </source>
</reference>
<dbReference type="AlphaFoldDB" id="A0A2W5N5D7"/>
<proteinExistence type="predicted"/>
<gene>
    <name evidence="1" type="ORF">DI551_01105</name>
</gene>
<organism evidence="1 2">
    <name type="scientific">Micavibrio aeruginosavorus</name>
    <dbReference type="NCBI Taxonomy" id="349221"/>
    <lineage>
        <taxon>Bacteria</taxon>
        <taxon>Pseudomonadati</taxon>
        <taxon>Bdellovibrionota</taxon>
        <taxon>Bdellovibrionia</taxon>
        <taxon>Bdellovibrionales</taxon>
        <taxon>Pseudobdellovibrionaceae</taxon>
        <taxon>Micavibrio</taxon>
    </lineage>
</organism>
<protein>
    <submittedName>
        <fullName evidence="1">Uncharacterized protein</fullName>
    </submittedName>
</protein>
<dbReference type="EMBL" id="QFQB01000003">
    <property type="protein sequence ID" value="PZQ48711.1"/>
    <property type="molecule type" value="Genomic_DNA"/>
</dbReference>
<dbReference type="Proteomes" id="UP000249417">
    <property type="component" value="Unassembled WGS sequence"/>
</dbReference>
<comment type="caution">
    <text evidence="1">The sequence shown here is derived from an EMBL/GenBank/DDBJ whole genome shotgun (WGS) entry which is preliminary data.</text>
</comment>
<evidence type="ECO:0000313" key="1">
    <source>
        <dbReference type="EMBL" id="PZQ48711.1"/>
    </source>
</evidence>
<sequence>MPAASLLFIPFDGSRETSLNASEAAKLPTIENPVLETRLSELLEQRKIKGLFMLTEKGVLFRGDNRDGLAVSRIVDELPNLAPTARSNNVVSYRAANDDADKRHIVADFGGAAQRFKVASLRQPFSAAANDEEISFKRFTKPSINGSAQAYRALAA</sequence>
<accession>A0A2W5N5D7</accession>
<evidence type="ECO:0000313" key="2">
    <source>
        <dbReference type="Proteomes" id="UP000249417"/>
    </source>
</evidence>